<comment type="subcellular location">
    <subcellularLocation>
        <location evidence="1">Mitochondrion</location>
    </subcellularLocation>
</comment>
<evidence type="ECO:0000256" key="3">
    <source>
        <dbReference type="ARBA" id="ARBA00022980"/>
    </source>
</evidence>
<dbReference type="Proteomes" id="UP001153737">
    <property type="component" value="Chromosome 3"/>
</dbReference>
<dbReference type="OrthoDB" id="366214at2759"/>
<reference evidence="9" key="1">
    <citation type="submission" date="2022-01" db="EMBL/GenBank/DDBJ databases">
        <authorList>
            <person name="King R."/>
        </authorList>
    </citation>
    <scope>NUCLEOTIDE SEQUENCE</scope>
</reference>
<dbReference type="PANTHER" id="PTHR13334">
    <property type="entry name" value="MITOCHONDRIAL 28S RIBOSOMAL PROTEIN S10"/>
    <property type="match status" value="1"/>
</dbReference>
<gene>
    <name evidence="9" type="ORF">PHAECO_LOCUS7612</name>
</gene>
<accession>A0A9P0GSF3</accession>
<keyword evidence="3" id="KW-0689">Ribosomal protein</keyword>
<evidence type="ECO:0000256" key="7">
    <source>
        <dbReference type="ARBA" id="ARBA00035544"/>
    </source>
</evidence>
<dbReference type="SMART" id="SM01403">
    <property type="entry name" value="Ribosomal_S10"/>
    <property type="match status" value="1"/>
</dbReference>
<evidence type="ECO:0000256" key="5">
    <source>
        <dbReference type="ARBA" id="ARBA00023274"/>
    </source>
</evidence>
<evidence type="ECO:0000259" key="8">
    <source>
        <dbReference type="SMART" id="SM01403"/>
    </source>
</evidence>
<reference evidence="9" key="2">
    <citation type="submission" date="2022-10" db="EMBL/GenBank/DDBJ databases">
        <authorList>
            <consortium name="ENA_rothamsted_submissions"/>
            <consortium name="culmorum"/>
            <person name="King R."/>
        </authorList>
    </citation>
    <scope>NUCLEOTIDE SEQUENCE</scope>
</reference>
<comment type="similarity">
    <text evidence="2">Belongs to the universal ribosomal protein uS10 family.</text>
</comment>
<dbReference type="InterPro" id="IPR036838">
    <property type="entry name" value="Ribosomal_uS10_dom_sf"/>
</dbReference>
<dbReference type="AlphaFoldDB" id="A0A9P0GSF3"/>
<dbReference type="InterPro" id="IPR027486">
    <property type="entry name" value="Ribosomal_uS10_dom"/>
</dbReference>
<dbReference type="InterPro" id="IPR040055">
    <property type="entry name" value="Ribosomal_uS10m"/>
</dbReference>
<dbReference type="PANTHER" id="PTHR13334:SF4">
    <property type="entry name" value="SMALL RIBOSOMAL SUBUNIT PROTEIN US10M"/>
    <property type="match status" value="1"/>
</dbReference>
<evidence type="ECO:0000313" key="9">
    <source>
        <dbReference type="EMBL" id="CAH1159343.1"/>
    </source>
</evidence>
<sequence length="165" mass="19163">MNIIRQILRSPKFPRNAPKQFSIATQTSQNDEETDQLYKIVELELRGNDAAVLRSFSKFAVTTGNHFEIDTKSWTLRKPTHERYTVLKSAHIYKKHRVQYEVRTYYSFIQFKHLTGSTADTLLEYIERNLPEGVALKATKVELQELPSYLSTPPEKSKVLQSEVD</sequence>
<dbReference type="Gene3D" id="3.30.70.600">
    <property type="entry name" value="Ribosomal protein S10 domain"/>
    <property type="match status" value="1"/>
</dbReference>
<evidence type="ECO:0000256" key="4">
    <source>
        <dbReference type="ARBA" id="ARBA00023128"/>
    </source>
</evidence>
<protein>
    <recommendedName>
        <fullName evidence="6">Small ribosomal subunit protein uS10m</fullName>
    </recommendedName>
    <alternativeName>
        <fullName evidence="7">28S ribosomal protein S10, mitochondrial</fullName>
    </alternativeName>
</protein>
<evidence type="ECO:0000313" key="10">
    <source>
        <dbReference type="Proteomes" id="UP001153737"/>
    </source>
</evidence>
<evidence type="ECO:0000256" key="1">
    <source>
        <dbReference type="ARBA" id="ARBA00004173"/>
    </source>
</evidence>
<dbReference type="GO" id="GO:0005763">
    <property type="term" value="C:mitochondrial small ribosomal subunit"/>
    <property type="evidence" value="ECO:0007669"/>
    <property type="project" value="InterPro"/>
</dbReference>
<keyword evidence="10" id="KW-1185">Reference proteome</keyword>
<dbReference type="EMBL" id="OU896709">
    <property type="protein sequence ID" value="CAH1159343.1"/>
    <property type="molecule type" value="Genomic_DNA"/>
</dbReference>
<organism evidence="9 10">
    <name type="scientific">Phaedon cochleariae</name>
    <name type="common">Mustard beetle</name>
    <dbReference type="NCBI Taxonomy" id="80249"/>
    <lineage>
        <taxon>Eukaryota</taxon>
        <taxon>Metazoa</taxon>
        <taxon>Ecdysozoa</taxon>
        <taxon>Arthropoda</taxon>
        <taxon>Hexapoda</taxon>
        <taxon>Insecta</taxon>
        <taxon>Pterygota</taxon>
        <taxon>Neoptera</taxon>
        <taxon>Endopterygota</taxon>
        <taxon>Coleoptera</taxon>
        <taxon>Polyphaga</taxon>
        <taxon>Cucujiformia</taxon>
        <taxon>Chrysomeloidea</taxon>
        <taxon>Chrysomelidae</taxon>
        <taxon>Chrysomelinae</taxon>
        <taxon>Chrysomelini</taxon>
        <taxon>Phaedon</taxon>
    </lineage>
</organism>
<dbReference type="SUPFAM" id="SSF54999">
    <property type="entry name" value="Ribosomal protein S10"/>
    <property type="match status" value="1"/>
</dbReference>
<evidence type="ECO:0000256" key="6">
    <source>
        <dbReference type="ARBA" id="ARBA00035261"/>
    </source>
</evidence>
<keyword evidence="5" id="KW-0687">Ribonucleoprotein</keyword>
<dbReference type="Pfam" id="PF00338">
    <property type="entry name" value="Ribosomal_S10"/>
    <property type="match status" value="1"/>
</dbReference>
<feature type="domain" description="Small ribosomal subunit protein uS10" evidence="8">
    <location>
        <begin position="42"/>
        <end position="139"/>
    </location>
</feature>
<evidence type="ECO:0000256" key="2">
    <source>
        <dbReference type="ARBA" id="ARBA00007102"/>
    </source>
</evidence>
<proteinExistence type="inferred from homology"/>
<name>A0A9P0GSF3_PHACE</name>
<keyword evidence="4" id="KW-0496">Mitochondrion</keyword>